<evidence type="ECO:0000313" key="7">
    <source>
        <dbReference type="RefSeq" id="XP_037891227.1"/>
    </source>
</evidence>
<evidence type="ECO:0000256" key="4">
    <source>
        <dbReference type="SAM" id="MobiDB-lite"/>
    </source>
</evidence>
<feature type="region of interest" description="Disordered" evidence="4">
    <location>
        <begin position="1"/>
        <end position="39"/>
    </location>
</feature>
<evidence type="ECO:0000256" key="3">
    <source>
        <dbReference type="ARBA" id="ARBA00043879"/>
    </source>
</evidence>
<dbReference type="PANTHER" id="PTHR22957:SF26">
    <property type="entry name" value="LD44506P"/>
    <property type="match status" value="1"/>
</dbReference>
<name>A0A9C6DTV0_9MUSC</name>
<dbReference type="GeneID" id="119638492"/>
<dbReference type="Pfam" id="PF00566">
    <property type="entry name" value="RabGAP-TBC"/>
    <property type="match status" value="1"/>
</dbReference>
<dbReference type="InterPro" id="IPR035969">
    <property type="entry name" value="Rab-GAP_TBC_sf"/>
</dbReference>
<feature type="compositionally biased region" description="Low complexity" evidence="4">
    <location>
        <begin position="28"/>
        <end position="39"/>
    </location>
</feature>
<dbReference type="GO" id="GO:0071889">
    <property type="term" value="F:14-3-3 protein binding"/>
    <property type="evidence" value="ECO:0007669"/>
    <property type="project" value="UniProtKB-ARBA"/>
</dbReference>
<protein>
    <submittedName>
        <fullName evidence="7">TBC1 domain family member 22B</fullName>
    </submittedName>
</protein>
<keyword evidence="1" id="KW-0343">GTPase activation</keyword>
<dbReference type="AlphaFoldDB" id="A0A9C6DTV0"/>
<dbReference type="SMART" id="SM00164">
    <property type="entry name" value="TBC"/>
    <property type="match status" value="1"/>
</dbReference>
<dbReference type="FunFam" id="1.10.472.80:FF:000001">
    <property type="entry name" value="TBC1 domain family member 22B"/>
    <property type="match status" value="1"/>
</dbReference>
<evidence type="ECO:0000256" key="2">
    <source>
        <dbReference type="ARBA" id="ARBA00022553"/>
    </source>
</evidence>
<evidence type="ECO:0000313" key="6">
    <source>
        <dbReference type="Proteomes" id="UP000092443"/>
    </source>
</evidence>
<proteinExistence type="predicted"/>
<dbReference type="SUPFAM" id="SSF47923">
    <property type="entry name" value="Ypt/Rab-GAP domain of gyp1p"/>
    <property type="match status" value="2"/>
</dbReference>
<dbReference type="Gene3D" id="1.10.472.80">
    <property type="entry name" value="Ypt/Rab-GAP domain of gyp1p, domain 3"/>
    <property type="match status" value="1"/>
</dbReference>
<dbReference type="PROSITE" id="PS50086">
    <property type="entry name" value="TBC_RABGAP"/>
    <property type="match status" value="1"/>
</dbReference>
<sequence>MDNNVVNVSTESSISTTQKNHQHHQEQQHLQQQQQQQHQITTVNTFWRNSNRVVPGRPSPKNNLVSTNSHTAATASVSGGGAINASVMMSTFRDYQNSVSDAWDTGDDEFCIISNATQQRAQQQFIRKAPGENAVKHFSSSEGSHISRQVSQSAALNVIEIHRTGHNYTHQFSSNNNITQHDNNIQIKPNHDNSKQENLETNFRPRFHQVQALPGRPQLQKITSNTQDSEYETKIEKFKSLFQSPLLDLVALKKISWSGVPRKMRAISWRLLSKYLPPAGERRNAVLESKRQGYQDLRQNYFKVDSQDESQQDTYRQIHIDVPRMNPQIALFQQKLVQEMFERILFIWSIRHPASGYVQGINDLVTPFFIVFLQEVLEPGTDIEKFDISTLTEEKRNAIEADSFWCLSKFLDCIQDNYIFAQLGIQEKVNQLKDLIQRIDGNLHRHLLVHGVDYLQFSFRWMNNLLTRELPLHCTIRLWDTYLAESDGFALFHLYVCAAFLLHWKEQLMQQSDFQGLLLLLQNLPTHNWSDRQINVLVAEAFRLKFTYADAPKHLETKS</sequence>
<keyword evidence="6" id="KW-1185">Reference proteome</keyword>
<feature type="domain" description="Rab-GAP TBC" evidence="5">
    <location>
        <begin position="259"/>
        <end position="486"/>
    </location>
</feature>
<dbReference type="GO" id="GO:0005096">
    <property type="term" value="F:GTPase activator activity"/>
    <property type="evidence" value="ECO:0007669"/>
    <property type="project" value="UniProtKB-KW"/>
</dbReference>
<accession>A0A9C6DTV0</accession>
<reference evidence="7" key="1">
    <citation type="submission" date="2025-08" db="UniProtKB">
        <authorList>
            <consortium name="RefSeq"/>
        </authorList>
    </citation>
    <scope>IDENTIFICATION</scope>
    <source>
        <tissue evidence="7">Whole body pupa</tissue>
    </source>
</reference>
<dbReference type="Gene3D" id="1.10.8.270">
    <property type="entry name" value="putative rabgap domain of human tbc1 domain family member 14 like domains"/>
    <property type="match status" value="1"/>
</dbReference>
<dbReference type="KEGG" id="gfs:119638492"/>
<comment type="function">
    <text evidence="3">May act as a GTPase-activating protein for Rab family protein(s).</text>
</comment>
<dbReference type="PANTHER" id="PTHR22957">
    <property type="entry name" value="TBC1 DOMAIN FAMILY MEMBER GTPASE-ACTIVATING PROTEIN"/>
    <property type="match status" value="1"/>
</dbReference>
<evidence type="ECO:0000256" key="1">
    <source>
        <dbReference type="ARBA" id="ARBA00022468"/>
    </source>
</evidence>
<dbReference type="Proteomes" id="UP000092443">
    <property type="component" value="Unplaced"/>
</dbReference>
<gene>
    <name evidence="7" type="primary">LOC119638492</name>
</gene>
<dbReference type="FunFam" id="1.10.10.750:FF:000009">
    <property type="entry name" value="TBC1 domain family member 22A"/>
    <property type="match status" value="1"/>
</dbReference>
<dbReference type="InterPro" id="IPR000195">
    <property type="entry name" value="Rab-GAP-TBC_dom"/>
</dbReference>
<keyword evidence="2" id="KW-0597">Phosphoprotein</keyword>
<dbReference type="FunFam" id="1.10.8.270:FF:000004">
    <property type="entry name" value="TBC1 domain family, member 22B"/>
    <property type="match status" value="1"/>
</dbReference>
<feature type="compositionally biased region" description="Polar residues" evidence="4">
    <location>
        <begin position="1"/>
        <end position="19"/>
    </location>
</feature>
<organism evidence="6 7">
    <name type="scientific">Glossina fuscipes</name>
    <dbReference type="NCBI Taxonomy" id="7396"/>
    <lineage>
        <taxon>Eukaryota</taxon>
        <taxon>Metazoa</taxon>
        <taxon>Ecdysozoa</taxon>
        <taxon>Arthropoda</taxon>
        <taxon>Hexapoda</taxon>
        <taxon>Insecta</taxon>
        <taxon>Pterygota</taxon>
        <taxon>Neoptera</taxon>
        <taxon>Endopterygota</taxon>
        <taxon>Diptera</taxon>
        <taxon>Brachycera</taxon>
        <taxon>Muscomorpha</taxon>
        <taxon>Hippoboscoidea</taxon>
        <taxon>Glossinidae</taxon>
        <taxon>Glossina</taxon>
    </lineage>
</organism>
<dbReference type="RefSeq" id="XP_037891227.1">
    <property type="nucleotide sequence ID" value="XM_038035299.1"/>
</dbReference>
<evidence type="ECO:0000259" key="5">
    <source>
        <dbReference type="PROSITE" id="PS50086"/>
    </source>
</evidence>